<protein>
    <submittedName>
        <fullName evidence="6">TetR/AcrR family transcriptional regulator</fullName>
    </submittedName>
</protein>
<dbReference type="PROSITE" id="PS50977">
    <property type="entry name" value="HTH_TETR_2"/>
    <property type="match status" value="1"/>
</dbReference>
<dbReference type="InterPro" id="IPR036271">
    <property type="entry name" value="Tet_transcr_reg_TetR-rel_C_sf"/>
</dbReference>
<dbReference type="Proteomes" id="UP000327039">
    <property type="component" value="Unassembled WGS sequence"/>
</dbReference>
<evidence type="ECO:0000259" key="5">
    <source>
        <dbReference type="PROSITE" id="PS50977"/>
    </source>
</evidence>
<dbReference type="InterPro" id="IPR011075">
    <property type="entry name" value="TetR_C"/>
</dbReference>
<gene>
    <name evidence="6" type="ORF">F6B42_04540</name>
</gene>
<keyword evidence="7" id="KW-1185">Reference proteome</keyword>
<dbReference type="InterPro" id="IPR009057">
    <property type="entry name" value="Homeodomain-like_sf"/>
</dbReference>
<comment type="caution">
    <text evidence="6">The sequence shown here is derived from an EMBL/GenBank/DDBJ whole genome shotgun (WGS) entry which is preliminary data.</text>
</comment>
<feature type="DNA-binding region" description="H-T-H motif" evidence="4">
    <location>
        <begin position="35"/>
        <end position="54"/>
    </location>
</feature>
<dbReference type="OrthoDB" id="9796019at2"/>
<keyword evidence="2 4" id="KW-0238">DNA-binding</keyword>
<dbReference type="Gene3D" id="1.10.357.10">
    <property type="entry name" value="Tetracycline Repressor, domain 2"/>
    <property type="match status" value="1"/>
</dbReference>
<dbReference type="PRINTS" id="PR00455">
    <property type="entry name" value="HTHTETR"/>
</dbReference>
<evidence type="ECO:0000256" key="2">
    <source>
        <dbReference type="ARBA" id="ARBA00023125"/>
    </source>
</evidence>
<dbReference type="PANTHER" id="PTHR30055">
    <property type="entry name" value="HTH-TYPE TRANSCRIPTIONAL REGULATOR RUTR"/>
    <property type="match status" value="1"/>
</dbReference>
<reference evidence="7" key="1">
    <citation type="submission" date="2019-09" db="EMBL/GenBank/DDBJ databases">
        <title>Mumia zhuanghuii sp. nov. isolated from the intestinal contents of plateau pika (Ochotona curzoniae) in the Qinghai-Tibet plateau of China.</title>
        <authorList>
            <person name="Tian Z."/>
        </authorList>
    </citation>
    <scope>NUCLEOTIDE SEQUENCE [LARGE SCALE GENOMIC DNA]</scope>
    <source>
        <strain evidence="7">DSM 25564</strain>
    </source>
</reference>
<sequence>MDEHRTGPRRSEQARLAVLGAAAELLARTGYENLTIEAIARQAGVGKQTIYRWWPSRGAILAEALLEGLIFRQELAVGDTGDLRRDLTDWVERVHAVLATDQGRALFRALLAAAAENPELGELLRVQLGADGGVRARLAASGEAGPAAGVADEVADAIAGVIILRALSGQAPAAGSAAALIASLLPG</sequence>
<evidence type="ECO:0000313" key="7">
    <source>
        <dbReference type="Proteomes" id="UP000327039"/>
    </source>
</evidence>
<dbReference type="GO" id="GO:0000976">
    <property type="term" value="F:transcription cis-regulatory region binding"/>
    <property type="evidence" value="ECO:0007669"/>
    <property type="project" value="TreeGrafter"/>
</dbReference>
<accession>A0A5J5IUE2</accession>
<dbReference type="Pfam" id="PF16859">
    <property type="entry name" value="TetR_C_11"/>
    <property type="match status" value="1"/>
</dbReference>
<dbReference type="PANTHER" id="PTHR30055:SF148">
    <property type="entry name" value="TETR-FAMILY TRANSCRIPTIONAL REGULATOR"/>
    <property type="match status" value="1"/>
</dbReference>
<evidence type="ECO:0000256" key="3">
    <source>
        <dbReference type="ARBA" id="ARBA00023163"/>
    </source>
</evidence>
<feature type="domain" description="HTH tetR-type" evidence="5">
    <location>
        <begin position="12"/>
        <end position="72"/>
    </location>
</feature>
<dbReference type="GO" id="GO:0003700">
    <property type="term" value="F:DNA-binding transcription factor activity"/>
    <property type="evidence" value="ECO:0007669"/>
    <property type="project" value="TreeGrafter"/>
</dbReference>
<organism evidence="6 7">
    <name type="scientific">Microbacterium radiodurans</name>
    <dbReference type="NCBI Taxonomy" id="661398"/>
    <lineage>
        <taxon>Bacteria</taxon>
        <taxon>Bacillati</taxon>
        <taxon>Actinomycetota</taxon>
        <taxon>Actinomycetes</taxon>
        <taxon>Micrococcales</taxon>
        <taxon>Microbacteriaceae</taxon>
        <taxon>Microbacterium</taxon>
    </lineage>
</organism>
<evidence type="ECO:0000313" key="6">
    <source>
        <dbReference type="EMBL" id="KAA9089734.1"/>
    </source>
</evidence>
<evidence type="ECO:0000256" key="1">
    <source>
        <dbReference type="ARBA" id="ARBA00023015"/>
    </source>
</evidence>
<evidence type="ECO:0000256" key="4">
    <source>
        <dbReference type="PROSITE-ProRule" id="PRU00335"/>
    </source>
</evidence>
<keyword evidence="3" id="KW-0804">Transcription</keyword>
<proteinExistence type="predicted"/>
<dbReference type="EMBL" id="VYRZ01000001">
    <property type="protein sequence ID" value="KAA9089734.1"/>
    <property type="molecule type" value="Genomic_DNA"/>
</dbReference>
<dbReference type="AlphaFoldDB" id="A0A5J5IUE2"/>
<dbReference type="InterPro" id="IPR001647">
    <property type="entry name" value="HTH_TetR"/>
</dbReference>
<dbReference type="SUPFAM" id="SSF46689">
    <property type="entry name" value="Homeodomain-like"/>
    <property type="match status" value="1"/>
</dbReference>
<dbReference type="InterPro" id="IPR050109">
    <property type="entry name" value="HTH-type_TetR-like_transc_reg"/>
</dbReference>
<keyword evidence="1" id="KW-0805">Transcription regulation</keyword>
<name>A0A5J5IUE2_9MICO</name>
<dbReference type="SUPFAM" id="SSF48498">
    <property type="entry name" value="Tetracyclin repressor-like, C-terminal domain"/>
    <property type="match status" value="1"/>
</dbReference>
<dbReference type="RefSeq" id="WP_150418365.1">
    <property type="nucleotide sequence ID" value="NZ_VYRZ01000001.1"/>
</dbReference>
<dbReference type="Pfam" id="PF00440">
    <property type="entry name" value="TetR_N"/>
    <property type="match status" value="1"/>
</dbReference>